<feature type="non-terminal residue" evidence="17">
    <location>
        <position position="1"/>
    </location>
</feature>
<evidence type="ECO:0000256" key="14">
    <source>
        <dbReference type="SAM" id="Coils"/>
    </source>
</evidence>
<keyword evidence="2" id="KW-0597">Phosphoprotein</keyword>
<keyword evidence="1" id="KW-0813">Transport</keyword>
<evidence type="ECO:0000256" key="4">
    <source>
        <dbReference type="ARBA" id="ARBA00022692"/>
    </source>
</evidence>
<dbReference type="PROSITE" id="PS50105">
    <property type="entry name" value="SAM_DOMAIN"/>
    <property type="match status" value="1"/>
</dbReference>
<keyword evidence="18" id="KW-1185">Reference proteome</keyword>
<proteinExistence type="predicted"/>
<dbReference type="KEGG" id="nve:5522100"/>
<dbReference type="InterPro" id="IPR032393">
    <property type="entry name" value="SOAR_STIM1/2"/>
</dbReference>
<keyword evidence="12" id="KW-0325">Glycoprotein</keyword>
<evidence type="ECO:0000313" key="18">
    <source>
        <dbReference type="Proteomes" id="UP000001593"/>
    </source>
</evidence>
<dbReference type="OMA" id="FLCCVLK"/>
<organism evidence="17 18">
    <name type="scientific">Nematostella vectensis</name>
    <name type="common">Starlet sea anemone</name>
    <dbReference type="NCBI Taxonomy" id="45351"/>
    <lineage>
        <taxon>Eukaryota</taxon>
        <taxon>Metazoa</taxon>
        <taxon>Cnidaria</taxon>
        <taxon>Anthozoa</taxon>
        <taxon>Hexacorallia</taxon>
        <taxon>Actiniaria</taxon>
        <taxon>Edwardsiidae</taxon>
        <taxon>Nematostella</taxon>
    </lineage>
</organism>
<dbReference type="EMBL" id="DS469508">
    <property type="protein sequence ID" value="EDO49682.1"/>
    <property type="molecule type" value="Genomic_DNA"/>
</dbReference>
<dbReference type="GO" id="GO:0005783">
    <property type="term" value="C:endoplasmic reticulum"/>
    <property type="evidence" value="ECO:0000318"/>
    <property type="project" value="GO_Central"/>
</dbReference>
<dbReference type="InterPro" id="IPR057835">
    <property type="entry name" value="EF-hand_STIM1/2"/>
</dbReference>
<dbReference type="Gene3D" id="1.10.150.50">
    <property type="entry name" value="Transcription Factor, Ets-1"/>
    <property type="match status" value="1"/>
</dbReference>
<dbReference type="GO" id="GO:0005246">
    <property type="term" value="F:calcium channel regulator activity"/>
    <property type="evidence" value="ECO:0000318"/>
    <property type="project" value="GO_Central"/>
</dbReference>
<keyword evidence="8 15" id="KW-1133">Transmembrane helix</keyword>
<keyword evidence="3" id="KW-0109">Calcium transport</keyword>
<dbReference type="AlphaFoldDB" id="A7RFY6"/>
<dbReference type="Gene3D" id="1.10.287.3550">
    <property type="match status" value="1"/>
</dbReference>
<dbReference type="CDD" id="cd11722">
    <property type="entry name" value="SOAR"/>
    <property type="match status" value="1"/>
</dbReference>
<feature type="coiled-coil region" evidence="14">
    <location>
        <begin position="341"/>
        <end position="368"/>
    </location>
</feature>
<keyword evidence="11 15" id="KW-0472">Membrane</keyword>
<dbReference type="OrthoDB" id="9986177at2759"/>
<evidence type="ECO:0000256" key="15">
    <source>
        <dbReference type="SAM" id="Phobius"/>
    </source>
</evidence>
<evidence type="ECO:0000256" key="3">
    <source>
        <dbReference type="ARBA" id="ARBA00022568"/>
    </source>
</evidence>
<evidence type="ECO:0000256" key="13">
    <source>
        <dbReference type="ARBA" id="ARBA00046288"/>
    </source>
</evidence>
<keyword evidence="5" id="KW-0479">Metal-binding</keyword>
<dbReference type="FunFam" id="1.10.287.3550:FF:000002">
    <property type="entry name" value="Stromal interaction molecule homolog"/>
    <property type="match status" value="1"/>
</dbReference>
<gene>
    <name evidence="17" type="ORF">NEMVEDRAFT_v1g31023</name>
</gene>
<evidence type="ECO:0000256" key="9">
    <source>
        <dbReference type="ARBA" id="ARBA00023054"/>
    </source>
</evidence>
<dbReference type="PANTHER" id="PTHR15136">
    <property type="entry name" value="STROMAL INTERACTION MOLECULE HOMOLOG"/>
    <property type="match status" value="1"/>
</dbReference>
<evidence type="ECO:0000256" key="1">
    <source>
        <dbReference type="ARBA" id="ARBA00022448"/>
    </source>
</evidence>
<evidence type="ECO:0000256" key="10">
    <source>
        <dbReference type="ARBA" id="ARBA00023065"/>
    </source>
</evidence>
<evidence type="ECO:0000256" key="5">
    <source>
        <dbReference type="ARBA" id="ARBA00022723"/>
    </source>
</evidence>
<keyword evidence="4 15" id="KW-0812">Transmembrane</keyword>
<feature type="coiled-coil region" evidence="14">
    <location>
        <begin position="174"/>
        <end position="274"/>
    </location>
</feature>
<keyword evidence="7" id="KW-0106">Calcium</keyword>
<evidence type="ECO:0000256" key="6">
    <source>
        <dbReference type="ARBA" id="ARBA00022729"/>
    </source>
</evidence>
<dbReference type="SUPFAM" id="SSF47769">
    <property type="entry name" value="SAM/Pointed domain"/>
    <property type="match status" value="1"/>
</dbReference>
<keyword evidence="6" id="KW-0732">Signal</keyword>
<dbReference type="Gene3D" id="1.10.238.180">
    <property type="match status" value="1"/>
</dbReference>
<dbReference type="GO" id="GO:0005509">
    <property type="term" value="F:calcium ion binding"/>
    <property type="evidence" value="ECO:0000318"/>
    <property type="project" value="GO_Central"/>
</dbReference>
<dbReference type="InParanoid" id="A7RFY6"/>
<reference evidence="17 18" key="1">
    <citation type="journal article" date="2007" name="Science">
        <title>Sea anemone genome reveals ancestral eumetazoan gene repertoire and genomic organization.</title>
        <authorList>
            <person name="Putnam N.H."/>
            <person name="Srivastava M."/>
            <person name="Hellsten U."/>
            <person name="Dirks B."/>
            <person name="Chapman J."/>
            <person name="Salamov A."/>
            <person name="Terry A."/>
            <person name="Shapiro H."/>
            <person name="Lindquist E."/>
            <person name="Kapitonov V.V."/>
            <person name="Jurka J."/>
            <person name="Genikhovich G."/>
            <person name="Grigoriev I.V."/>
            <person name="Lucas S.M."/>
            <person name="Steele R.E."/>
            <person name="Finnerty J.R."/>
            <person name="Technau U."/>
            <person name="Martindale M.Q."/>
            <person name="Rokhsar D.S."/>
        </authorList>
    </citation>
    <scope>NUCLEOTIDE SEQUENCE [LARGE SCALE GENOMIC DNA]</scope>
    <source>
        <strain evidence="18">CH2 X CH6</strain>
    </source>
</reference>
<protein>
    <recommendedName>
        <fullName evidence="16">SAM domain-containing protein</fullName>
    </recommendedName>
</protein>
<dbReference type="FunFam" id="1.20.5.340:FF:000033">
    <property type="entry name" value="Stromal interaction molecule"/>
    <property type="match status" value="1"/>
</dbReference>
<evidence type="ECO:0000256" key="8">
    <source>
        <dbReference type="ARBA" id="ARBA00022989"/>
    </source>
</evidence>
<feature type="transmembrane region" description="Helical" evidence="15">
    <location>
        <begin position="154"/>
        <end position="171"/>
    </location>
</feature>
<dbReference type="Proteomes" id="UP000001593">
    <property type="component" value="Unassembled WGS sequence"/>
</dbReference>
<keyword evidence="9 14" id="KW-0175">Coiled coil</keyword>
<dbReference type="GO" id="GO:0051049">
    <property type="term" value="P:regulation of transport"/>
    <property type="evidence" value="ECO:0007669"/>
    <property type="project" value="UniProtKB-ARBA"/>
</dbReference>
<dbReference type="GO" id="GO:0006874">
    <property type="term" value="P:intracellular calcium ion homeostasis"/>
    <property type="evidence" value="ECO:0000318"/>
    <property type="project" value="GO_Central"/>
</dbReference>
<sequence>ENEKLNFAGISQIHYHLDDDRDGKVDVSESDEFMRDELHLSDQNRHNHFHGNDSLITVEDLWKSWVSSEVHNWTSKEVVSWLVDCVHLPQYSEAFKSYGVNGSMLPRLATKHNGFLHADLGVKDPKHRKKISLRAMDVILFGPPASGHNFLKDIVVAFSVLIATVGCWFAVHQKRRAKQQIEQTMRDLKVLQQAEKNFADLQARLAAAEEDHQRAMKQKGDLETRLQEEIDASKFEAERLQDAKDGTKEQLQRLYIAEQELMQVRKALRKAERELEYRSWKAPEELAQWLHITYTKESRHFQMKRTQALKQMTEAKDACDRIRKKRNSFIGSFRMAHDLTIDEVDQQILAARAALADVTNEMEERQRRWYQIEALSGLPIMSS</sequence>
<dbReference type="PANTHER" id="PTHR15136:SF5">
    <property type="entry name" value="STROMAL INTERACTION MOLECULE HOMOLOG"/>
    <property type="match status" value="1"/>
</dbReference>
<dbReference type="GO" id="GO:0005886">
    <property type="term" value="C:plasma membrane"/>
    <property type="evidence" value="ECO:0000318"/>
    <property type="project" value="GO_Central"/>
</dbReference>
<dbReference type="Gene3D" id="1.20.5.340">
    <property type="match status" value="1"/>
</dbReference>
<name>A7RFY6_NEMVE</name>
<evidence type="ECO:0000256" key="11">
    <source>
        <dbReference type="ARBA" id="ARBA00023136"/>
    </source>
</evidence>
<dbReference type="CDD" id="cd09504">
    <property type="entry name" value="SAM_STIM-1_2-like"/>
    <property type="match status" value="1"/>
</dbReference>
<feature type="domain" description="SAM" evidence="16">
    <location>
        <begin position="73"/>
        <end position="131"/>
    </location>
</feature>
<comment type="subcellular location">
    <subcellularLocation>
        <location evidence="13">Endomembrane system</location>
        <topology evidence="13">Single-pass type I membrane protein</topology>
    </subcellularLocation>
</comment>
<dbReference type="InterPro" id="IPR013761">
    <property type="entry name" value="SAM/pointed_sf"/>
</dbReference>
<dbReference type="Pfam" id="PF07647">
    <property type="entry name" value="SAM_2"/>
    <property type="match status" value="1"/>
</dbReference>
<dbReference type="STRING" id="45351.A7RFY6"/>
<dbReference type="PhylomeDB" id="A7RFY6"/>
<dbReference type="GO" id="GO:0002115">
    <property type="term" value="P:store-operated calcium entry"/>
    <property type="evidence" value="ECO:0000318"/>
    <property type="project" value="GO_Central"/>
</dbReference>
<evidence type="ECO:0000256" key="7">
    <source>
        <dbReference type="ARBA" id="ARBA00022837"/>
    </source>
</evidence>
<accession>A7RFY6</accession>
<dbReference type="SMART" id="SM00454">
    <property type="entry name" value="SAM"/>
    <property type="match status" value="1"/>
</dbReference>
<dbReference type="InterPro" id="IPR001660">
    <property type="entry name" value="SAM"/>
</dbReference>
<dbReference type="FunFam" id="1.10.150.50:FF:000009">
    <property type="entry name" value="Stromal interaction molecule 1"/>
    <property type="match status" value="1"/>
</dbReference>
<evidence type="ECO:0000256" key="2">
    <source>
        <dbReference type="ARBA" id="ARBA00022553"/>
    </source>
</evidence>
<dbReference type="FunFam" id="1.10.238.180:FF:000001">
    <property type="entry name" value="Stromal interaction molecule 1"/>
    <property type="match status" value="1"/>
</dbReference>
<evidence type="ECO:0000256" key="12">
    <source>
        <dbReference type="ARBA" id="ARBA00023180"/>
    </source>
</evidence>
<dbReference type="Pfam" id="PF16533">
    <property type="entry name" value="SOAR"/>
    <property type="match status" value="1"/>
</dbReference>
<dbReference type="InterPro" id="IPR037608">
    <property type="entry name" value="STIM1/2"/>
</dbReference>
<dbReference type="HOGENOM" id="CLU_010588_1_1_1"/>
<feature type="non-terminal residue" evidence="17">
    <location>
        <position position="383"/>
    </location>
</feature>
<evidence type="ECO:0000259" key="16">
    <source>
        <dbReference type="PROSITE" id="PS50105"/>
    </source>
</evidence>
<keyword evidence="10" id="KW-0406">Ion transport</keyword>
<dbReference type="Pfam" id="PF25578">
    <property type="entry name" value="EF-hand_STIM1"/>
    <property type="match status" value="1"/>
</dbReference>
<dbReference type="eggNOG" id="KOG4403">
    <property type="taxonomic scope" value="Eukaryota"/>
</dbReference>
<evidence type="ECO:0000313" key="17">
    <source>
        <dbReference type="EMBL" id="EDO49682.1"/>
    </source>
</evidence>